<dbReference type="PANTHER" id="PTHR32071:SF119">
    <property type="entry name" value="SIGMA L-DEPENDENT TRANSCRIPTIONAL REGULATOR YPLP-RELATED"/>
    <property type="match status" value="1"/>
</dbReference>
<sequence>MSKQKNILVAVLGSTPQILTETLWCLKKEKGIDIDEVFVITTQFGKKLICEGNPSIGLPPLLNGVFEKFCKEFGLRTKFNEGNIKVIRDEKGIELEDIRDDRQNEIAADFITNEIRRIVSRKNAVLHCSVAGGRKTMSVYAALAMTLVGRKQDKLYHVLVSPPEIEGNPQFFYKPEIPIEIELNSGKKISTDKIEITLAEIPFLRLGEKYLNIFPEKISYTELVERIQNYVNFEKPAISGDRGEAIEIIGENKKFKEALKILEKYAKNDKIKVVLLVGESGTGKELFANYFHRIGSRSDKKYLAINCATIPETLIESELFGHVKGAFTGASKDKKGIFEECHGGVLFLDEINKTNPAFQEKLLRVIEYGEFMRVGGLEMKKVDVRIIIGLNQEPSEWLKSGNVLPDFYNRIVGHQVRIPPLRDRKDDIPILVNHFVNKYSTLYEKNIKGVSDEIMHVFLDDYDWSFGNVRELERVIDAMIARADDNEQILTNLPEYFEFKIKAQEQNIKGIIEEISRGKNLTLAELNREYIKFKLHENGYNVSKTAKDLGLKRSTLQGKMKKLGVEVPKYRR</sequence>
<dbReference type="InterPro" id="IPR025662">
    <property type="entry name" value="Sigma_54_int_dom_ATP-bd_1"/>
</dbReference>
<keyword evidence="3" id="KW-0805">Transcription regulation</keyword>
<dbReference type="InterPro" id="IPR013413">
    <property type="entry name" value="CRISPR-assoc_prot_NE0113"/>
</dbReference>
<dbReference type="SUPFAM" id="SSF46689">
    <property type="entry name" value="Homeodomain-like"/>
    <property type="match status" value="1"/>
</dbReference>
<dbReference type="InterPro" id="IPR027417">
    <property type="entry name" value="P-loop_NTPase"/>
</dbReference>
<protein>
    <submittedName>
        <fullName evidence="6">CRISPR-associated protein, NE0113 family</fullName>
    </submittedName>
</protein>
<evidence type="ECO:0000259" key="5">
    <source>
        <dbReference type="PROSITE" id="PS50045"/>
    </source>
</evidence>
<feature type="domain" description="Sigma-54 factor interaction" evidence="5">
    <location>
        <begin position="248"/>
        <end position="481"/>
    </location>
</feature>
<dbReference type="PRINTS" id="PR01590">
    <property type="entry name" value="HTHFIS"/>
</dbReference>
<evidence type="ECO:0000256" key="2">
    <source>
        <dbReference type="ARBA" id="ARBA00022840"/>
    </source>
</evidence>
<dbReference type="InterPro" id="IPR003593">
    <property type="entry name" value="AAA+_ATPase"/>
</dbReference>
<accession>A0A0N7MSJ1</accession>
<keyword evidence="1" id="KW-0547">Nucleotide-binding</keyword>
<evidence type="ECO:0000256" key="4">
    <source>
        <dbReference type="ARBA" id="ARBA00023163"/>
    </source>
</evidence>
<accession>A0A0P1MHQ3</accession>
<dbReference type="SUPFAM" id="SSF52540">
    <property type="entry name" value="P-loop containing nucleoside triphosphate hydrolases"/>
    <property type="match status" value="1"/>
</dbReference>
<proteinExistence type="predicted"/>
<evidence type="ECO:0000313" key="7">
    <source>
        <dbReference type="Proteomes" id="UP000182011"/>
    </source>
</evidence>
<dbReference type="InterPro" id="IPR002197">
    <property type="entry name" value="HTH_Fis"/>
</dbReference>
<dbReference type="GO" id="GO:0005524">
    <property type="term" value="F:ATP binding"/>
    <property type="evidence" value="ECO:0007669"/>
    <property type="project" value="UniProtKB-KW"/>
</dbReference>
<dbReference type="AlphaFoldDB" id="A0A0P1M8A4"/>
<accession>A0A0P1MZE5</accession>
<reference evidence="7" key="1">
    <citation type="submission" date="2015-11" db="EMBL/GenBank/DDBJ databases">
        <authorList>
            <person name="Varghese N."/>
        </authorList>
    </citation>
    <scope>NUCLEOTIDE SEQUENCE [LARGE SCALE GENOMIC DNA]</scope>
</reference>
<dbReference type="PROSITE" id="PS50045">
    <property type="entry name" value="SIGMA54_INTERACT_4"/>
    <property type="match status" value="1"/>
</dbReference>
<accession>A0A0P1LM22</accession>
<dbReference type="FunFam" id="3.40.50.300:FF:000006">
    <property type="entry name" value="DNA-binding transcriptional regulator NtrC"/>
    <property type="match status" value="1"/>
</dbReference>
<gene>
    <name evidence="6" type="ORF">JGI4_01924</name>
</gene>
<dbReference type="Gene3D" id="1.10.8.60">
    <property type="match status" value="1"/>
</dbReference>
<organism evidence="6 7">
    <name type="scientific">Candidatus Kryptonium thompsonii</name>
    <dbReference type="NCBI Taxonomy" id="1633631"/>
    <lineage>
        <taxon>Bacteria</taxon>
        <taxon>Pseudomonadati</taxon>
        <taxon>Candidatus Kryptoniota</taxon>
        <taxon>Candidatus Kryptonium</taxon>
    </lineage>
</organism>
<dbReference type="Pfam" id="PF09623">
    <property type="entry name" value="Cas_NE0113"/>
    <property type="match status" value="1"/>
</dbReference>
<dbReference type="InterPro" id="IPR002078">
    <property type="entry name" value="Sigma_54_int"/>
</dbReference>
<dbReference type="Gene3D" id="1.10.10.60">
    <property type="entry name" value="Homeodomain-like"/>
    <property type="match status" value="1"/>
</dbReference>
<dbReference type="Pfam" id="PF25601">
    <property type="entry name" value="AAA_lid_14"/>
    <property type="match status" value="1"/>
</dbReference>
<dbReference type="InterPro" id="IPR058031">
    <property type="entry name" value="AAA_lid_NorR"/>
</dbReference>
<dbReference type="PROSITE" id="PS00675">
    <property type="entry name" value="SIGMA54_INTERACT_1"/>
    <property type="match status" value="1"/>
</dbReference>
<name>A0A0P1M8A4_9BACT</name>
<dbReference type="RefSeq" id="WP_075427197.1">
    <property type="nucleotide sequence ID" value="NZ_CZVM01000037.1"/>
</dbReference>
<dbReference type="EMBL" id="FAOP01000007">
    <property type="protein sequence ID" value="CUU07860.1"/>
    <property type="molecule type" value="Genomic_DNA"/>
</dbReference>
<dbReference type="STRING" id="1633631.GCA_001442925_01919"/>
<keyword evidence="4" id="KW-0804">Transcription</keyword>
<dbReference type="CDD" id="cd00009">
    <property type="entry name" value="AAA"/>
    <property type="match status" value="1"/>
</dbReference>
<accession>A0A0P1M8A4</accession>
<dbReference type="Pfam" id="PF02954">
    <property type="entry name" value="HTH_8"/>
    <property type="match status" value="1"/>
</dbReference>
<dbReference type="NCBIfam" id="TIGR02584">
    <property type="entry name" value="cas_NE0113"/>
    <property type="match status" value="1"/>
</dbReference>
<accession>A0A0S4N9I7</accession>
<dbReference type="SMART" id="SM00382">
    <property type="entry name" value="AAA"/>
    <property type="match status" value="1"/>
</dbReference>
<dbReference type="Gene3D" id="3.40.50.300">
    <property type="entry name" value="P-loop containing nucleotide triphosphate hydrolases"/>
    <property type="match status" value="1"/>
</dbReference>
<keyword evidence="2" id="KW-0067">ATP-binding</keyword>
<accession>A0A0P1P724</accession>
<dbReference type="GO" id="GO:0043565">
    <property type="term" value="F:sequence-specific DNA binding"/>
    <property type="evidence" value="ECO:0007669"/>
    <property type="project" value="InterPro"/>
</dbReference>
<dbReference type="InterPro" id="IPR019092">
    <property type="entry name" value="SSO2081-like_dom"/>
</dbReference>
<dbReference type="GO" id="GO:0006355">
    <property type="term" value="P:regulation of DNA-templated transcription"/>
    <property type="evidence" value="ECO:0007669"/>
    <property type="project" value="InterPro"/>
</dbReference>
<dbReference type="CDD" id="cd09741">
    <property type="entry name" value="Csx1_III-U"/>
    <property type="match status" value="1"/>
</dbReference>
<evidence type="ECO:0000313" key="6">
    <source>
        <dbReference type="EMBL" id="CUU07860.1"/>
    </source>
</evidence>
<evidence type="ECO:0000256" key="1">
    <source>
        <dbReference type="ARBA" id="ARBA00022741"/>
    </source>
</evidence>
<evidence type="ECO:0000256" key="3">
    <source>
        <dbReference type="ARBA" id="ARBA00023015"/>
    </source>
</evidence>
<dbReference type="InterPro" id="IPR009057">
    <property type="entry name" value="Homeodomain-like_sf"/>
</dbReference>
<accession>A0A0P1LLI4</accession>
<dbReference type="Pfam" id="PF00158">
    <property type="entry name" value="Sigma54_activat"/>
    <property type="match status" value="1"/>
</dbReference>
<dbReference type="PANTHER" id="PTHR32071">
    <property type="entry name" value="TRANSCRIPTIONAL REGULATORY PROTEIN"/>
    <property type="match status" value="1"/>
</dbReference>
<dbReference type="Proteomes" id="UP000182011">
    <property type="component" value="Unassembled WGS sequence"/>
</dbReference>